<evidence type="ECO:0000313" key="2">
    <source>
        <dbReference type="Proteomes" id="UP000014023"/>
    </source>
</evidence>
<dbReference type="AlphaFoldDB" id="A0A9W5V5H0"/>
<gene>
    <name evidence="1" type="ORF">IKE_06437</name>
</gene>
<accession>A0A9W5V5H0</accession>
<sequence>MDITELTKQEQAVVIGTLIPLLGQDLVNERIDKQKLESVLPIVNDMRDNTTPKQRREAMISLLDKTMDEFLRDNKKTQPYHAWKMIWLC</sequence>
<dbReference type="EMBL" id="AHFL01000101">
    <property type="protein sequence ID" value="EOO57082.1"/>
    <property type="molecule type" value="Genomic_DNA"/>
</dbReference>
<comment type="caution">
    <text evidence="1">The sequence shown here is derived from an EMBL/GenBank/DDBJ whole genome shotgun (WGS) entry which is preliminary data.</text>
</comment>
<protein>
    <submittedName>
        <fullName evidence="1">Phage protein</fullName>
    </submittedName>
</protein>
<name>A0A9W5V5H0_BACCE</name>
<proteinExistence type="predicted"/>
<evidence type="ECO:0000313" key="1">
    <source>
        <dbReference type="EMBL" id="EOO57082.1"/>
    </source>
</evidence>
<dbReference type="Proteomes" id="UP000014023">
    <property type="component" value="Unassembled WGS sequence"/>
</dbReference>
<organism evidence="1 2">
    <name type="scientific">Bacillus cereus VD196</name>
    <dbReference type="NCBI Taxonomy" id="1053243"/>
    <lineage>
        <taxon>Bacteria</taxon>
        <taxon>Bacillati</taxon>
        <taxon>Bacillota</taxon>
        <taxon>Bacilli</taxon>
        <taxon>Bacillales</taxon>
        <taxon>Bacillaceae</taxon>
        <taxon>Bacillus</taxon>
        <taxon>Bacillus cereus group</taxon>
    </lineage>
</organism>
<reference evidence="1 2" key="1">
    <citation type="submission" date="2012-12" db="EMBL/GenBank/DDBJ databases">
        <title>The Genome Sequence of Bacillus cereus VD196.</title>
        <authorList>
            <consortium name="The Broad Institute Genome Sequencing Platform"/>
            <consortium name="The Broad Institute Genome Sequencing Center for Infectious Disease"/>
            <person name="Feldgarden M."/>
            <person name="Van der Auwera G.A."/>
            <person name="Mahillon J."/>
            <person name="Duprez V."/>
            <person name="Timmery S."/>
            <person name="Mattelet C."/>
            <person name="Dierick K."/>
            <person name="Sun M."/>
            <person name="Yu Z."/>
            <person name="Zhu L."/>
            <person name="Hu X."/>
            <person name="Shank E.B."/>
            <person name="Swiecicka I."/>
            <person name="Hansen B.M."/>
            <person name="Andrup L."/>
            <person name="Walker B."/>
            <person name="Young S.K."/>
            <person name="Zeng Q."/>
            <person name="Gargeya S."/>
            <person name="Fitzgerald M."/>
            <person name="Haas B."/>
            <person name="Abouelleil A."/>
            <person name="Alvarado L."/>
            <person name="Arachchi H.M."/>
            <person name="Berlin A.M."/>
            <person name="Chapman S.B."/>
            <person name="Dewar J."/>
            <person name="Goldberg J."/>
            <person name="Griggs A."/>
            <person name="Gujja S."/>
            <person name="Hansen M."/>
            <person name="Howarth C."/>
            <person name="Imamovic A."/>
            <person name="Larimer J."/>
            <person name="McCowan C."/>
            <person name="Murphy C."/>
            <person name="Neiman D."/>
            <person name="Pearson M."/>
            <person name="Priest M."/>
            <person name="Roberts A."/>
            <person name="Saif S."/>
            <person name="Shea T."/>
            <person name="Sisk P."/>
            <person name="Sykes S."/>
            <person name="Wortman J."/>
            <person name="Nusbaum C."/>
            <person name="Birren B."/>
        </authorList>
    </citation>
    <scope>NUCLEOTIDE SEQUENCE [LARGE SCALE GENOMIC DNA]</scope>
    <source>
        <strain evidence="1 2">VD196</strain>
    </source>
</reference>
<dbReference type="RefSeq" id="WP_016125281.1">
    <property type="nucleotide sequence ID" value="NZ_KB976257.1"/>
</dbReference>